<feature type="transmembrane region" description="Helical" evidence="1">
    <location>
        <begin position="56"/>
        <end position="79"/>
    </location>
</feature>
<evidence type="ECO:0000256" key="1">
    <source>
        <dbReference type="SAM" id="Phobius"/>
    </source>
</evidence>
<accession>A0A379B3Z7</accession>
<feature type="transmembrane region" description="Helical" evidence="1">
    <location>
        <begin position="146"/>
        <end position="172"/>
    </location>
</feature>
<name>A0A379B3Z7_9PAST</name>
<feature type="transmembrane region" description="Helical" evidence="1">
    <location>
        <begin position="102"/>
        <end position="126"/>
    </location>
</feature>
<evidence type="ECO:0008006" key="4">
    <source>
        <dbReference type="Google" id="ProtNLM"/>
    </source>
</evidence>
<keyword evidence="3" id="KW-1185">Reference proteome</keyword>
<dbReference type="AlphaFoldDB" id="A0A379B3Z7"/>
<keyword evidence="1" id="KW-1133">Transmembrane helix</keyword>
<keyword evidence="1" id="KW-0812">Transmembrane</keyword>
<dbReference type="Proteomes" id="UP000254280">
    <property type="component" value="Unassembled WGS sequence"/>
</dbReference>
<protein>
    <recommendedName>
        <fullName evidence="4">Transmembrane protein</fullName>
    </recommendedName>
</protein>
<evidence type="ECO:0000313" key="3">
    <source>
        <dbReference type="Proteomes" id="UP000254280"/>
    </source>
</evidence>
<dbReference type="OrthoDB" id="6174628at2"/>
<feature type="transmembrane region" description="Helical" evidence="1">
    <location>
        <begin position="29"/>
        <end position="50"/>
    </location>
</feature>
<evidence type="ECO:0000313" key="2">
    <source>
        <dbReference type="EMBL" id="SUB33344.1"/>
    </source>
</evidence>
<proteinExistence type="predicted"/>
<reference evidence="2 3" key="1">
    <citation type="submission" date="2018-06" db="EMBL/GenBank/DDBJ databases">
        <authorList>
            <consortium name="Pathogen Informatics"/>
            <person name="Doyle S."/>
        </authorList>
    </citation>
    <scope>NUCLEOTIDE SEQUENCE [LARGE SCALE GENOMIC DNA]</scope>
    <source>
        <strain evidence="2 3">NCTC10699</strain>
    </source>
</reference>
<organism evidence="2 3">
    <name type="scientific">[Pasteurella] mairii</name>
    <dbReference type="NCBI Taxonomy" id="757"/>
    <lineage>
        <taxon>Bacteria</taxon>
        <taxon>Pseudomonadati</taxon>
        <taxon>Pseudomonadota</taxon>
        <taxon>Gammaproteobacteria</taxon>
        <taxon>Pasteurellales</taxon>
        <taxon>Pasteurellaceae</taxon>
    </lineage>
</organism>
<dbReference type="EMBL" id="UGSS01000002">
    <property type="protein sequence ID" value="SUB33344.1"/>
    <property type="molecule type" value="Genomic_DNA"/>
</dbReference>
<gene>
    <name evidence="2" type="ORF">NCTC10699_00959</name>
</gene>
<keyword evidence="1" id="KW-0472">Membrane</keyword>
<sequence>MSKKINIWIIIKDHLNTLRDHENGKISKLDILTFLVCPFLIVVSLVVYQYAINKELVSLIVNFASIVTSLLISVLVLIYDQYSKIEVSNNIQKLKKEVLEQLFSNVSFTILMGIITVIFCLLLNSFPVDKNGFYQTVNINIKEYTTTLSIILFTPTILFFLLEMILTLFMALKRLHIVFFVK</sequence>